<dbReference type="EMBL" id="MU129191">
    <property type="protein sequence ID" value="KAF9504826.1"/>
    <property type="molecule type" value="Genomic_DNA"/>
</dbReference>
<comment type="caution">
    <text evidence="1">The sequence shown here is derived from an EMBL/GenBank/DDBJ whole genome shotgun (WGS) entry which is preliminary data.</text>
</comment>
<reference evidence="1" key="1">
    <citation type="journal article" date="2020" name="Nat. Commun.">
        <title>Large-scale genome sequencing of mycorrhizal fungi provides insights into the early evolution of symbiotic traits.</title>
        <authorList>
            <person name="Miyauchi S."/>
            <person name="Kiss E."/>
            <person name="Kuo A."/>
            <person name="Drula E."/>
            <person name="Kohler A."/>
            <person name="Sanchez-Garcia M."/>
            <person name="Morin E."/>
            <person name="Andreopoulos B."/>
            <person name="Barry K.W."/>
            <person name="Bonito G."/>
            <person name="Buee M."/>
            <person name="Carver A."/>
            <person name="Chen C."/>
            <person name="Cichocki N."/>
            <person name="Clum A."/>
            <person name="Culley D."/>
            <person name="Crous P.W."/>
            <person name="Fauchery L."/>
            <person name="Girlanda M."/>
            <person name="Hayes R.D."/>
            <person name="Keri Z."/>
            <person name="LaButti K."/>
            <person name="Lipzen A."/>
            <person name="Lombard V."/>
            <person name="Magnuson J."/>
            <person name="Maillard F."/>
            <person name="Murat C."/>
            <person name="Nolan M."/>
            <person name="Ohm R.A."/>
            <person name="Pangilinan J."/>
            <person name="Pereira M.F."/>
            <person name="Perotto S."/>
            <person name="Peter M."/>
            <person name="Pfister S."/>
            <person name="Riley R."/>
            <person name="Sitrit Y."/>
            <person name="Stielow J.B."/>
            <person name="Szollosi G."/>
            <person name="Zifcakova L."/>
            <person name="Stursova M."/>
            <person name="Spatafora J.W."/>
            <person name="Tedersoo L."/>
            <person name="Vaario L.M."/>
            <person name="Yamada A."/>
            <person name="Yan M."/>
            <person name="Wang P."/>
            <person name="Xu J."/>
            <person name="Bruns T."/>
            <person name="Baldrian P."/>
            <person name="Vilgalys R."/>
            <person name="Dunand C."/>
            <person name="Henrissat B."/>
            <person name="Grigoriev I.V."/>
            <person name="Hibbett D."/>
            <person name="Nagy L.G."/>
            <person name="Martin F.M."/>
        </authorList>
    </citation>
    <scope>NUCLEOTIDE SEQUENCE</scope>
    <source>
        <strain evidence="1">UP504</strain>
    </source>
</reference>
<dbReference type="Proteomes" id="UP000886523">
    <property type="component" value="Unassembled WGS sequence"/>
</dbReference>
<evidence type="ECO:0000313" key="2">
    <source>
        <dbReference type="Proteomes" id="UP000886523"/>
    </source>
</evidence>
<sequence>MDEDGGNGCIHTTCVLEYITPALSRRPFNFLPSSADDYWRRTLLSCGSHVMKLDGTIDVHTTKFGYQVATFQSQSQIDHSCVEIGTRGSHPNRTARYPLIRGRVRLSG</sequence>
<dbReference type="AlphaFoldDB" id="A0A9P6AH39"/>
<name>A0A9P6AH39_9AGAM</name>
<proteinExistence type="predicted"/>
<organism evidence="1 2">
    <name type="scientific">Hydnum rufescens UP504</name>
    <dbReference type="NCBI Taxonomy" id="1448309"/>
    <lineage>
        <taxon>Eukaryota</taxon>
        <taxon>Fungi</taxon>
        <taxon>Dikarya</taxon>
        <taxon>Basidiomycota</taxon>
        <taxon>Agaricomycotina</taxon>
        <taxon>Agaricomycetes</taxon>
        <taxon>Cantharellales</taxon>
        <taxon>Hydnaceae</taxon>
        <taxon>Hydnum</taxon>
    </lineage>
</organism>
<evidence type="ECO:0000313" key="1">
    <source>
        <dbReference type="EMBL" id="KAF9504826.1"/>
    </source>
</evidence>
<accession>A0A9P6AH39</accession>
<protein>
    <submittedName>
        <fullName evidence="1">Uncharacterized protein</fullName>
    </submittedName>
</protein>
<gene>
    <name evidence="1" type="ORF">BS47DRAFT_1354704</name>
</gene>
<keyword evidence="2" id="KW-1185">Reference proteome</keyword>